<dbReference type="RefSeq" id="WP_145053460.1">
    <property type="nucleotide sequence ID" value="NZ_CP036433.1"/>
</dbReference>
<dbReference type="SUPFAM" id="SSF49879">
    <property type="entry name" value="SMAD/FHA domain"/>
    <property type="match status" value="1"/>
</dbReference>
<sequence>MKAKLIVVGGDAKSAEINLKLPTVVGRGREASLTLPHPLVSRQHCEISENEGRLVVRDMGSLNGTFVNNQKIEEATFLPAGDLLTIGTVTFRAAYADPAQDSEVDANGIEGTIGPAEKTSGPSLATGDADGQKQIDAAIDQTVAEAYSDDTIDAKDFEEDGMEMTDEDWAEEFIIEEDDD</sequence>
<protein>
    <submittedName>
        <fullName evidence="3">Oxoglutarate dehydrogenase inhibitor</fullName>
    </submittedName>
</protein>
<evidence type="ECO:0000259" key="2">
    <source>
        <dbReference type="PROSITE" id="PS50006"/>
    </source>
</evidence>
<feature type="region of interest" description="Disordered" evidence="1">
    <location>
        <begin position="107"/>
        <end position="131"/>
    </location>
</feature>
<keyword evidence="4" id="KW-1185">Reference proteome</keyword>
<dbReference type="InterPro" id="IPR000253">
    <property type="entry name" value="FHA_dom"/>
</dbReference>
<accession>A0A518DSJ6</accession>
<feature type="domain" description="FHA" evidence="2">
    <location>
        <begin position="23"/>
        <end position="72"/>
    </location>
</feature>
<dbReference type="CDD" id="cd00060">
    <property type="entry name" value="FHA"/>
    <property type="match status" value="1"/>
</dbReference>
<gene>
    <name evidence="3" type="primary">odhI</name>
    <name evidence="3" type="ORF">Pla8534_25750</name>
</gene>
<dbReference type="EMBL" id="CP036433">
    <property type="protein sequence ID" value="QDU94768.1"/>
    <property type="molecule type" value="Genomic_DNA"/>
</dbReference>
<dbReference type="InterPro" id="IPR008984">
    <property type="entry name" value="SMAD_FHA_dom_sf"/>
</dbReference>
<dbReference type="Proteomes" id="UP000317648">
    <property type="component" value="Chromosome"/>
</dbReference>
<dbReference type="InterPro" id="IPR050923">
    <property type="entry name" value="Cell_Proc_Reg/RNA_Proc"/>
</dbReference>
<dbReference type="KEGG" id="lcre:Pla8534_25750"/>
<proteinExistence type="predicted"/>
<dbReference type="PANTHER" id="PTHR23308">
    <property type="entry name" value="NUCLEAR INHIBITOR OF PROTEIN PHOSPHATASE-1"/>
    <property type="match status" value="1"/>
</dbReference>
<evidence type="ECO:0000256" key="1">
    <source>
        <dbReference type="SAM" id="MobiDB-lite"/>
    </source>
</evidence>
<evidence type="ECO:0000313" key="4">
    <source>
        <dbReference type="Proteomes" id="UP000317648"/>
    </source>
</evidence>
<name>A0A518DSJ6_9BACT</name>
<reference evidence="3 4" key="1">
    <citation type="submission" date="2019-02" db="EMBL/GenBank/DDBJ databases">
        <title>Deep-cultivation of Planctomycetes and their phenomic and genomic characterization uncovers novel biology.</title>
        <authorList>
            <person name="Wiegand S."/>
            <person name="Jogler M."/>
            <person name="Boedeker C."/>
            <person name="Pinto D."/>
            <person name="Vollmers J."/>
            <person name="Rivas-Marin E."/>
            <person name="Kohn T."/>
            <person name="Peeters S.H."/>
            <person name="Heuer A."/>
            <person name="Rast P."/>
            <person name="Oberbeckmann S."/>
            <person name="Bunk B."/>
            <person name="Jeske O."/>
            <person name="Meyerdierks A."/>
            <person name="Storesund J.E."/>
            <person name="Kallscheuer N."/>
            <person name="Luecker S."/>
            <person name="Lage O.M."/>
            <person name="Pohl T."/>
            <person name="Merkel B.J."/>
            <person name="Hornburger P."/>
            <person name="Mueller R.-W."/>
            <person name="Bruemmer F."/>
            <person name="Labrenz M."/>
            <person name="Spormann A.M."/>
            <person name="Op den Camp H."/>
            <person name="Overmann J."/>
            <person name="Amann R."/>
            <person name="Jetten M.S.M."/>
            <person name="Mascher T."/>
            <person name="Medema M.H."/>
            <person name="Devos D.P."/>
            <person name="Kaster A.-K."/>
            <person name="Ovreas L."/>
            <person name="Rohde M."/>
            <person name="Galperin M.Y."/>
            <person name="Jogler C."/>
        </authorList>
    </citation>
    <scope>NUCLEOTIDE SEQUENCE [LARGE SCALE GENOMIC DNA]</scope>
    <source>
        <strain evidence="3 4">Pla85_3_4</strain>
    </source>
</reference>
<dbReference type="AlphaFoldDB" id="A0A518DSJ6"/>
<dbReference type="OrthoDB" id="277679at2"/>
<evidence type="ECO:0000313" key="3">
    <source>
        <dbReference type="EMBL" id="QDU94768.1"/>
    </source>
</evidence>
<dbReference type="PROSITE" id="PS50006">
    <property type="entry name" value="FHA_DOMAIN"/>
    <property type="match status" value="1"/>
</dbReference>
<dbReference type="Pfam" id="PF00498">
    <property type="entry name" value="FHA"/>
    <property type="match status" value="1"/>
</dbReference>
<organism evidence="3 4">
    <name type="scientific">Lignipirellula cremea</name>
    <dbReference type="NCBI Taxonomy" id="2528010"/>
    <lineage>
        <taxon>Bacteria</taxon>
        <taxon>Pseudomonadati</taxon>
        <taxon>Planctomycetota</taxon>
        <taxon>Planctomycetia</taxon>
        <taxon>Pirellulales</taxon>
        <taxon>Pirellulaceae</taxon>
        <taxon>Lignipirellula</taxon>
    </lineage>
</organism>
<dbReference type="Gene3D" id="2.60.200.20">
    <property type="match status" value="1"/>
</dbReference>
<dbReference type="SMART" id="SM00240">
    <property type="entry name" value="FHA"/>
    <property type="match status" value="1"/>
</dbReference>